<proteinExistence type="predicted"/>
<protein>
    <submittedName>
        <fullName evidence="1">Uncharacterized protein</fullName>
    </submittedName>
</protein>
<dbReference type="EMBL" id="JAULUE010002059">
    <property type="protein sequence ID" value="KAK5886974.1"/>
    <property type="molecule type" value="Genomic_DNA"/>
</dbReference>
<sequence length="155" mass="17326">MIRASTCTAASRQMRRFAGGNQTTVRIEIELLINQVFFPHPFSQMNQRENIIFKSAFWSTPAGPAGEVTGLTPSPRPRALNCTCDIHVSTKQMESEDVEVFASKHRRSVGTAPACLVFPRTRLGRSSRVPPHEARPLVSPSQLCLLRAVKRRRRG</sequence>
<evidence type="ECO:0000313" key="2">
    <source>
        <dbReference type="Proteomes" id="UP001335648"/>
    </source>
</evidence>
<organism evidence="1 2">
    <name type="scientific">Champsocephalus esox</name>
    <name type="common">pike icefish</name>
    <dbReference type="NCBI Taxonomy" id="159716"/>
    <lineage>
        <taxon>Eukaryota</taxon>
        <taxon>Metazoa</taxon>
        <taxon>Chordata</taxon>
        <taxon>Craniata</taxon>
        <taxon>Vertebrata</taxon>
        <taxon>Euteleostomi</taxon>
        <taxon>Actinopterygii</taxon>
        <taxon>Neopterygii</taxon>
        <taxon>Teleostei</taxon>
        <taxon>Neoteleostei</taxon>
        <taxon>Acanthomorphata</taxon>
        <taxon>Eupercaria</taxon>
        <taxon>Perciformes</taxon>
        <taxon>Notothenioidei</taxon>
        <taxon>Channichthyidae</taxon>
        <taxon>Champsocephalus</taxon>
    </lineage>
</organism>
<reference evidence="1 2" key="1">
    <citation type="journal article" date="2023" name="Mol. Biol. Evol.">
        <title>Genomics of Secondarily Temperate Adaptation in the Only Non-Antarctic Icefish.</title>
        <authorList>
            <person name="Rivera-Colon A.G."/>
            <person name="Rayamajhi N."/>
            <person name="Minhas B.F."/>
            <person name="Madrigal G."/>
            <person name="Bilyk K.T."/>
            <person name="Yoon V."/>
            <person name="Hune M."/>
            <person name="Gregory S."/>
            <person name="Cheng C.H.C."/>
            <person name="Catchen J.M."/>
        </authorList>
    </citation>
    <scope>NUCLEOTIDE SEQUENCE [LARGE SCALE GENOMIC DNA]</scope>
    <source>
        <strain evidence="1">JC2023a</strain>
    </source>
</reference>
<name>A0AAN8GSC0_9TELE</name>
<dbReference type="AlphaFoldDB" id="A0AAN8GSC0"/>
<dbReference type="Proteomes" id="UP001335648">
    <property type="component" value="Unassembled WGS sequence"/>
</dbReference>
<comment type="caution">
    <text evidence="1">The sequence shown here is derived from an EMBL/GenBank/DDBJ whole genome shotgun (WGS) entry which is preliminary data.</text>
</comment>
<keyword evidence="2" id="KW-1185">Reference proteome</keyword>
<accession>A0AAN8GSC0</accession>
<gene>
    <name evidence="1" type="ORF">CesoFtcFv8_017951</name>
</gene>
<evidence type="ECO:0000313" key="1">
    <source>
        <dbReference type="EMBL" id="KAK5886974.1"/>
    </source>
</evidence>